<dbReference type="Gene3D" id="3.40.1580.10">
    <property type="entry name" value="SMI1/KNR4-like"/>
    <property type="match status" value="1"/>
</dbReference>
<dbReference type="InterPro" id="IPR037883">
    <property type="entry name" value="Knr4/Smi1-like_sf"/>
</dbReference>
<dbReference type="RefSeq" id="WP_105329407.1">
    <property type="nucleotide sequence ID" value="NZ_PUHY01000006.1"/>
</dbReference>
<name>A0A2S8FVB3_9BACT</name>
<protein>
    <recommendedName>
        <fullName evidence="1">Knr4/Smi1-like domain-containing protein</fullName>
    </recommendedName>
</protein>
<organism evidence="2 3">
    <name type="scientific">Blastopirellula marina</name>
    <dbReference type="NCBI Taxonomy" id="124"/>
    <lineage>
        <taxon>Bacteria</taxon>
        <taxon>Pseudomonadati</taxon>
        <taxon>Planctomycetota</taxon>
        <taxon>Planctomycetia</taxon>
        <taxon>Pirellulales</taxon>
        <taxon>Pirellulaceae</taxon>
        <taxon>Blastopirellula</taxon>
    </lineage>
</organism>
<dbReference type="AlphaFoldDB" id="A0A2S8FVB3"/>
<evidence type="ECO:0000313" key="2">
    <source>
        <dbReference type="EMBL" id="PQO36118.1"/>
    </source>
</evidence>
<dbReference type="Pfam" id="PF09346">
    <property type="entry name" value="SMI1_KNR4"/>
    <property type="match status" value="1"/>
</dbReference>
<dbReference type="Proteomes" id="UP000238322">
    <property type="component" value="Unassembled WGS sequence"/>
</dbReference>
<comment type="caution">
    <text evidence="2">The sequence shown here is derived from an EMBL/GenBank/DDBJ whole genome shotgun (WGS) entry which is preliminary data.</text>
</comment>
<gene>
    <name evidence="2" type="ORF">C5Y83_09365</name>
</gene>
<accession>A0A2S8FVB3</accession>
<proteinExistence type="predicted"/>
<evidence type="ECO:0000313" key="3">
    <source>
        <dbReference type="Proteomes" id="UP000238322"/>
    </source>
</evidence>
<evidence type="ECO:0000259" key="1">
    <source>
        <dbReference type="SMART" id="SM00860"/>
    </source>
</evidence>
<reference evidence="2 3" key="1">
    <citation type="submission" date="2018-02" db="EMBL/GenBank/DDBJ databases">
        <title>Comparative genomes isolates from brazilian mangrove.</title>
        <authorList>
            <person name="Araujo J.E."/>
            <person name="Taketani R.G."/>
            <person name="Silva M.C.P."/>
            <person name="Loureco M.V."/>
            <person name="Andreote F.D."/>
        </authorList>
    </citation>
    <scope>NUCLEOTIDE SEQUENCE [LARGE SCALE GENOMIC DNA]</scope>
    <source>
        <strain evidence="2 3">Hex-1 MGV</strain>
    </source>
</reference>
<sequence length="201" mass="22445">MRTSQSVIFFDRQKLVDLHNTVEKFGGLEPIDGENFTPMPESEVEAVEVGLGLRLPDPYRKFLLTFGACSPKEIVVYDPVLRLPSEISTSGKGNLAIFYGDESDVDDAYSIQRRIQVFSGRVPANLIPIADNGGGSQILLGISGEEAGKVYFWDLNNEPFDEEDYMEDYGMARPPEAMFENVYLIAQSFGDFLERLEVIDG</sequence>
<dbReference type="OrthoDB" id="215335at2"/>
<dbReference type="EMBL" id="PUHY01000006">
    <property type="protein sequence ID" value="PQO36118.1"/>
    <property type="molecule type" value="Genomic_DNA"/>
</dbReference>
<dbReference type="SUPFAM" id="SSF160631">
    <property type="entry name" value="SMI1/KNR4-like"/>
    <property type="match status" value="1"/>
</dbReference>
<dbReference type="SMART" id="SM00860">
    <property type="entry name" value="SMI1_KNR4"/>
    <property type="match status" value="1"/>
</dbReference>
<feature type="domain" description="Knr4/Smi1-like" evidence="1">
    <location>
        <begin position="38"/>
        <end position="195"/>
    </location>
</feature>
<dbReference type="InterPro" id="IPR018958">
    <property type="entry name" value="Knr4/Smi1-like_dom"/>
</dbReference>